<evidence type="ECO:0000256" key="1">
    <source>
        <dbReference type="ARBA" id="ARBA00022574"/>
    </source>
</evidence>
<feature type="non-terminal residue" evidence="4">
    <location>
        <position position="1"/>
    </location>
</feature>
<dbReference type="Gene3D" id="2.130.10.10">
    <property type="entry name" value="YVTN repeat-like/Quinoprotein amine dehydrogenase"/>
    <property type="match status" value="1"/>
</dbReference>
<feature type="repeat" description="WD" evidence="3">
    <location>
        <begin position="1"/>
        <end position="34"/>
    </location>
</feature>
<evidence type="ECO:0000256" key="2">
    <source>
        <dbReference type="ARBA" id="ARBA00022737"/>
    </source>
</evidence>
<dbReference type="InterPro" id="IPR036322">
    <property type="entry name" value="WD40_repeat_dom_sf"/>
</dbReference>
<protein>
    <recommendedName>
        <fullName evidence="6">Vegetative incompatibility protein HET-E-1</fullName>
    </recommendedName>
</protein>
<evidence type="ECO:0000256" key="3">
    <source>
        <dbReference type="PROSITE-ProRule" id="PRU00221"/>
    </source>
</evidence>
<dbReference type="InterPro" id="IPR001680">
    <property type="entry name" value="WD40_rpt"/>
</dbReference>
<dbReference type="Pfam" id="PF00400">
    <property type="entry name" value="WD40"/>
    <property type="match status" value="2"/>
</dbReference>
<evidence type="ECO:0008006" key="6">
    <source>
        <dbReference type="Google" id="ProtNLM"/>
    </source>
</evidence>
<evidence type="ECO:0000313" key="4">
    <source>
        <dbReference type="EMBL" id="CAE6409549.1"/>
    </source>
</evidence>
<dbReference type="InterPro" id="IPR019775">
    <property type="entry name" value="WD40_repeat_CS"/>
</dbReference>
<sequence length="160" mass="17884">NSVGFSPDGGLVVSGSDDGAVCVWDAQSGQLMLTLDGHTNAVRRVQFSSDGSHVVSCLGDSTIRFWDVSSCQAHVRDDSVKDDGERNDHSQVETASKIWVLREDGWVVDRQDRRLVWVPSDLQPLTLPSHNDFMISDKRWLRLDFSGVNMGDQWTKCYRG</sequence>
<name>A0A8H2WUR3_9AGAM</name>
<reference evidence="4" key="1">
    <citation type="submission" date="2021-01" db="EMBL/GenBank/DDBJ databases">
        <authorList>
            <person name="Kaushik A."/>
        </authorList>
    </citation>
    <scope>NUCLEOTIDE SEQUENCE</scope>
    <source>
        <strain evidence="4">AG4-R118</strain>
    </source>
</reference>
<dbReference type="SMART" id="SM00320">
    <property type="entry name" value="WD40"/>
    <property type="match status" value="2"/>
</dbReference>
<proteinExistence type="predicted"/>
<comment type="caution">
    <text evidence="4">The sequence shown here is derived from an EMBL/GenBank/DDBJ whole genome shotgun (WGS) entry which is preliminary data.</text>
</comment>
<keyword evidence="1 3" id="KW-0853">WD repeat</keyword>
<dbReference type="GO" id="GO:1990234">
    <property type="term" value="C:transferase complex"/>
    <property type="evidence" value="ECO:0007669"/>
    <property type="project" value="UniProtKB-ARBA"/>
</dbReference>
<dbReference type="PROSITE" id="PS50294">
    <property type="entry name" value="WD_REPEATS_REGION"/>
    <property type="match status" value="2"/>
</dbReference>
<gene>
    <name evidence="4" type="ORF">RDB_LOCUS10665</name>
</gene>
<evidence type="ECO:0000313" key="5">
    <source>
        <dbReference type="Proteomes" id="UP000663888"/>
    </source>
</evidence>
<organism evidence="4 5">
    <name type="scientific">Rhizoctonia solani</name>
    <dbReference type="NCBI Taxonomy" id="456999"/>
    <lineage>
        <taxon>Eukaryota</taxon>
        <taxon>Fungi</taxon>
        <taxon>Dikarya</taxon>
        <taxon>Basidiomycota</taxon>
        <taxon>Agaricomycotina</taxon>
        <taxon>Agaricomycetes</taxon>
        <taxon>Cantharellales</taxon>
        <taxon>Ceratobasidiaceae</taxon>
        <taxon>Rhizoctonia</taxon>
    </lineage>
</organism>
<dbReference type="PROSITE" id="PS00678">
    <property type="entry name" value="WD_REPEATS_1"/>
    <property type="match status" value="2"/>
</dbReference>
<dbReference type="PANTHER" id="PTHR22847:SF637">
    <property type="entry name" value="WD REPEAT DOMAIN 5B"/>
    <property type="match status" value="1"/>
</dbReference>
<dbReference type="SUPFAM" id="SSF50978">
    <property type="entry name" value="WD40 repeat-like"/>
    <property type="match status" value="1"/>
</dbReference>
<dbReference type="InterPro" id="IPR015943">
    <property type="entry name" value="WD40/YVTN_repeat-like_dom_sf"/>
</dbReference>
<dbReference type="AlphaFoldDB" id="A0A8H2WUR3"/>
<accession>A0A8H2WUR3</accession>
<dbReference type="EMBL" id="CAJMWX010000235">
    <property type="protein sequence ID" value="CAE6409549.1"/>
    <property type="molecule type" value="Genomic_DNA"/>
</dbReference>
<dbReference type="Proteomes" id="UP000663888">
    <property type="component" value="Unassembled WGS sequence"/>
</dbReference>
<dbReference type="PROSITE" id="PS50082">
    <property type="entry name" value="WD_REPEATS_2"/>
    <property type="match status" value="2"/>
</dbReference>
<keyword evidence="2" id="KW-0677">Repeat</keyword>
<dbReference type="PANTHER" id="PTHR22847">
    <property type="entry name" value="WD40 REPEAT PROTEIN"/>
    <property type="match status" value="1"/>
</dbReference>
<feature type="repeat" description="WD" evidence="3">
    <location>
        <begin position="35"/>
        <end position="70"/>
    </location>
</feature>